<dbReference type="SUPFAM" id="SSF88723">
    <property type="entry name" value="PIN domain-like"/>
    <property type="match status" value="1"/>
</dbReference>
<reference evidence="10" key="1">
    <citation type="submission" date="2024-05" db="EMBL/GenBank/DDBJ databases">
        <authorList>
            <person name="Bunk B."/>
            <person name="Swiderski J."/>
            <person name="Sproer C."/>
            <person name="Thiel V."/>
        </authorList>
    </citation>
    <scope>NUCLEOTIDE SEQUENCE</scope>
    <source>
        <strain evidence="10">DSM 17735</strain>
    </source>
</reference>
<feature type="binding site" evidence="8">
    <location>
        <position position="100"/>
    </location>
    <ligand>
        <name>Mg(2+)</name>
        <dbReference type="ChEBI" id="CHEBI:18420"/>
    </ligand>
</feature>
<keyword evidence="5 8" id="KW-0378">Hydrolase</keyword>
<dbReference type="PANTHER" id="PTHR33653:SF1">
    <property type="entry name" value="RIBONUCLEASE VAPC2"/>
    <property type="match status" value="1"/>
</dbReference>
<organism evidence="10">
    <name type="scientific">Polaromonas hydrogenivorans</name>
    <dbReference type="NCBI Taxonomy" id="335476"/>
    <lineage>
        <taxon>Bacteria</taxon>
        <taxon>Pseudomonadati</taxon>
        <taxon>Pseudomonadota</taxon>
        <taxon>Betaproteobacteria</taxon>
        <taxon>Burkholderiales</taxon>
        <taxon>Comamonadaceae</taxon>
        <taxon>Polaromonas</taxon>
    </lineage>
</organism>
<dbReference type="HAMAP" id="MF_00265">
    <property type="entry name" value="VapC_Nob1"/>
    <property type="match status" value="1"/>
</dbReference>
<keyword evidence="2 8" id="KW-1277">Toxin-antitoxin system</keyword>
<dbReference type="PANTHER" id="PTHR33653">
    <property type="entry name" value="RIBONUCLEASE VAPC2"/>
    <property type="match status" value="1"/>
</dbReference>
<proteinExistence type="inferred from homology"/>
<dbReference type="EC" id="3.1.-.-" evidence="8"/>
<dbReference type="RefSeq" id="WP_349276515.1">
    <property type="nucleotide sequence ID" value="NZ_CBCSCU010000027.1"/>
</dbReference>
<comment type="cofactor">
    <cofactor evidence="1 8">
        <name>Mg(2+)</name>
        <dbReference type="ChEBI" id="CHEBI:18420"/>
    </cofactor>
</comment>
<dbReference type="GO" id="GO:0000287">
    <property type="term" value="F:magnesium ion binding"/>
    <property type="evidence" value="ECO:0007669"/>
    <property type="project" value="UniProtKB-UniRule"/>
</dbReference>
<feature type="domain" description="PIN" evidence="9">
    <location>
        <begin position="4"/>
        <end position="127"/>
    </location>
</feature>
<evidence type="ECO:0000256" key="3">
    <source>
        <dbReference type="ARBA" id="ARBA00022722"/>
    </source>
</evidence>
<evidence type="ECO:0000256" key="8">
    <source>
        <dbReference type="HAMAP-Rule" id="MF_00265"/>
    </source>
</evidence>
<keyword evidence="3 8" id="KW-0540">Nuclease</keyword>
<dbReference type="GO" id="GO:0090729">
    <property type="term" value="F:toxin activity"/>
    <property type="evidence" value="ECO:0007669"/>
    <property type="project" value="UniProtKB-KW"/>
</dbReference>
<feature type="binding site" evidence="8">
    <location>
        <position position="7"/>
    </location>
    <ligand>
        <name>Mg(2+)</name>
        <dbReference type="ChEBI" id="CHEBI:18420"/>
    </ligand>
</feature>
<name>A0AAU7LLN1_9BURK</name>
<gene>
    <name evidence="8" type="primary">vapC</name>
    <name evidence="10" type="ORF">ABLV49_11335</name>
</gene>
<comment type="function">
    <text evidence="8">Toxic component of a toxin-antitoxin (TA) system. An RNase.</text>
</comment>
<keyword evidence="4 8" id="KW-0479">Metal-binding</keyword>
<accession>A0AAU7LLN1</accession>
<dbReference type="InterPro" id="IPR050556">
    <property type="entry name" value="Type_II_TA_system_RNase"/>
</dbReference>
<dbReference type="InterPro" id="IPR002716">
    <property type="entry name" value="PIN_dom"/>
</dbReference>
<dbReference type="GO" id="GO:0016787">
    <property type="term" value="F:hydrolase activity"/>
    <property type="evidence" value="ECO:0007669"/>
    <property type="project" value="UniProtKB-KW"/>
</dbReference>
<protein>
    <recommendedName>
        <fullName evidence="8">Ribonuclease VapC</fullName>
        <shortName evidence="8">RNase VapC</shortName>
        <ecNumber evidence="8">3.1.-.-</ecNumber>
    </recommendedName>
    <alternativeName>
        <fullName evidence="8">Toxin VapC</fullName>
    </alternativeName>
</protein>
<evidence type="ECO:0000256" key="1">
    <source>
        <dbReference type="ARBA" id="ARBA00001946"/>
    </source>
</evidence>
<evidence type="ECO:0000259" key="9">
    <source>
        <dbReference type="Pfam" id="PF01850"/>
    </source>
</evidence>
<dbReference type="Pfam" id="PF01850">
    <property type="entry name" value="PIN"/>
    <property type="match status" value="1"/>
</dbReference>
<evidence type="ECO:0000256" key="2">
    <source>
        <dbReference type="ARBA" id="ARBA00022649"/>
    </source>
</evidence>
<keyword evidence="8" id="KW-0800">Toxin</keyword>
<dbReference type="AlphaFoldDB" id="A0AAU7LLN1"/>
<dbReference type="Gene3D" id="3.40.50.1010">
    <property type="entry name" value="5'-nuclease"/>
    <property type="match status" value="1"/>
</dbReference>
<dbReference type="CDD" id="cd09881">
    <property type="entry name" value="PIN_VapC4-5_FitB-like"/>
    <property type="match status" value="1"/>
</dbReference>
<evidence type="ECO:0000256" key="7">
    <source>
        <dbReference type="ARBA" id="ARBA00038093"/>
    </source>
</evidence>
<evidence type="ECO:0000256" key="6">
    <source>
        <dbReference type="ARBA" id="ARBA00022842"/>
    </source>
</evidence>
<comment type="similarity">
    <text evidence="7 8">Belongs to the PINc/VapC protein family.</text>
</comment>
<dbReference type="InterPro" id="IPR029060">
    <property type="entry name" value="PIN-like_dom_sf"/>
</dbReference>
<dbReference type="InterPro" id="IPR022907">
    <property type="entry name" value="VapC_family"/>
</dbReference>
<evidence type="ECO:0000256" key="5">
    <source>
        <dbReference type="ARBA" id="ARBA00022801"/>
    </source>
</evidence>
<sequence length="135" mass="15299">MKPYLLDTNILGYFLKGLEPALVDRMAHALQAQEVVISALTRAEMRYGQALMATNDKRQRRIDLLLDQLPTLPWTTAAADHYGAIKALHKRQGTPIGELDTQIAAHALAEDLILVTHNTRHFEKVPKLKFEDWMV</sequence>
<keyword evidence="6 8" id="KW-0460">Magnesium</keyword>
<dbReference type="EMBL" id="CP157675">
    <property type="protein sequence ID" value="XBP68522.1"/>
    <property type="molecule type" value="Genomic_DNA"/>
</dbReference>
<evidence type="ECO:0000256" key="4">
    <source>
        <dbReference type="ARBA" id="ARBA00022723"/>
    </source>
</evidence>
<evidence type="ECO:0000313" key="10">
    <source>
        <dbReference type="EMBL" id="XBP68522.1"/>
    </source>
</evidence>
<dbReference type="GO" id="GO:0004540">
    <property type="term" value="F:RNA nuclease activity"/>
    <property type="evidence" value="ECO:0007669"/>
    <property type="project" value="InterPro"/>
</dbReference>